<dbReference type="PANTHER" id="PTHR11142">
    <property type="entry name" value="PSEUDOURIDYLATE SYNTHASE"/>
    <property type="match status" value="1"/>
</dbReference>
<dbReference type="Ensembl" id="ENSSSCT00030021660.1">
    <property type="protein sequence ID" value="ENSSSCP00030009792.1"/>
    <property type="gene ID" value="ENSSSCG00030015629.1"/>
</dbReference>
<dbReference type="SUPFAM" id="SSF55120">
    <property type="entry name" value="Pseudouridine synthase"/>
    <property type="match status" value="1"/>
</dbReference>
<evidence type="ECO:0000313" key="8">
    <source>
        <dbReference type="Ensembl" id="ENSSSCP00030009792.1"/>
    </source>
</evidence>
<proteinExistence type="inferred from homology"/>
<dbReference type="CDD" id="cd02570">
    <property type="entry name" value="PseudoU_synth_EcTruA"/>
    <property type="match status" value="1"/>
</dbReference>
<name>A0A8D0VSL6_PIG</name>
<protein>
    <recommendedName>
        <fullName evidence="5">tRNA pseudouridine synthase</fullName>
        <ecNumber evidence="5">5.4.99.12</ecNumber>
    </recommendedName>
</protein>
<evidence type="ECO:0000256" key="1">
    <source>
        <dbReference type="ARBA" id="ARBA00009375"/>
    </source>
</evidence>
<dbReference type="RefSeq" id="XP_013850997.1">
    <property type="nucleotide sequence ID" value="XM_013995543.2"/>
</dbReference>
<reference evidence="8" key="1">
    <citation type="submission" date="2025-08" db="UniProtKB">
        <authorList>
            <consortium name="Ensembl"/>
        </authorList>
    </citation>
    <scope>IDENTIFICATION</scope>
</reference>
<dbReference type="Proteomes" id="UP000694570">
    <property type="component" value="Unplaced"/>
</dbReference>
<comment type="similarity">
    <text evidence="1 5">Belongs to the tRNA pseudouridine synthase TruA family.</text>
</comment>
<dbReference type="Gene3D" id="3.30.70.580">
    <property type="entry name" value="Pseudouridine synthase I, catalytic domain, N-terminal subdomain"/>
    <property type="match status" value="1"/>
</dbReference>
<dbReference type="AlphaFoldDB" id="A0A8D0VSL6"/>
<comment type="catalytic activity">
    <reaction evidence="5">
        <text>uridine(38/39/40) in tRNA = pseudouridine(38/39/40) in tRNA</text>
        <dbReference type="Rhea" id="RHEA:22376"/>
        <dbReference type="Rhea" id="RHEA-COMP:10085"/>
        <dbReference type="Rhea" id="RHEA-COMP:10087"/>
        <dbReference type="ChEBI" id="CHEBI:65314"/>
        <dbReference type="ChEBI" id="CHEBI:65315"/>
        <dbReference type="EC" id="5.4.99.12"/>
    </reaction>
</comment>
<evidence type="ECO:0000256" key="4">
    <source>
        <dbReference type="ARBA" id="ARBA00036943"/>
    </source>
</evidence>
<keyword evidence="3 5" id="KW-0413">Isomerase</keyword>
<dbReference type="FunFam" id="3.30.70.580:FF:000011">
    <property type="entry name" value="tRNA pseudouridine synthase"/>
    <property type="match status" value="1"/>
</dbReference>
<feature type="compositionally biased region" description="Basic and acidic residues" evidence="6">
    <location>
        <begin position="334"/>
        <end position="345"/>
    </location>
</feature>
<evidence type="ECO:0000256" key="3">
    <source>
        <dbReference type="ARBA" id="ARBA00023235"/>
    </source>
</evidence>
<dbReference type="OrthoDB" id="271910at2759"/>
<dbReference type="FunFam" id="3.30.70.660:FF:000006">
    <property type="entry name" value="tRNA pseudouridine synthase"/>
    <property type="match status" value="1"/>
</dbReference>
<dbReference type="Gene3D" id="3.30.70.660">
    <property type="entry name" value="Pseudouridine synthase I, catalytic domain, C-terminal subdomain"/>
    <property type="match status" value="1"/>
</dbReference>
<evidence type="ECO:0000313" key="9">
    <source>
        <dbReference type="Proteomes" id="UP000694570"/>
    </source>
</evidence>
<dbReference type="InterPro" id="IPR001406">
    <property type="entry name" value="PsdUridine_synth_TruA"/>
</dbReference>
<dbReference type="EC" id="5.4.99.12" evidence="5"/>
<dbReference type="GeneID" id="100524091"/>
<accession>A0A8D0VSL6</accession>
<dbReference type="GO" id="GO:0001522">
    <property type="term" value="P:pseudouridine synthesis"/>
    <property type="evidence" value="ECO:0007669"/>
    <property type="project" value="InterPro"/>
</dbReference>
<dbReference type="Pfam" id="PF01416">
    <property type="entry name" value="PseudoU_synth_1"/>
    <property type="match status" value="2"/>
</dbReference>
<keyword evidence="2 5" id="KW-0819">tRNA processing</keyword>
<dbReference type="PANTHER" id="PTHR11142:SF0">
    <property type="entry name" value="TRNA PSEUDOURIDINE SYNTHASE-LIKE 1"/>
    <property type="match status" value="1"/>
</dbReference>
<dbReference type="InterPro" id="IPR020103">
    <property type="entry name" value="PsdUridine_synth_cat_dom_sf"/>
</dbReference>
<feature type="domain" description="Pseudouridine synthase I TruA alpha/beta" evidence="7">
    <location>
        <begin position="168"/>
        <end position="284"/>
    </location>
</feature>
<dbReference type="InterPro" id="IPR020094">
    <property type="entry name" value="TruA/RsuA/RluB/E/F_N"/>
</dbReference>
<evidence type="ECO:0000256" key="5">
    <source>
        <dbReference type="RuleBase" id="RU003792"/>
    </source>
</evidence>
<feature type="region of interest" description="Disordered" evidence="6">
    <location>
        <begin position="334"/>
        <end position="364"/>
    </location>
</feature>
<sequence>MSACLAAGSARARYLVYFQYLGTDFNGVAAVRGPQHAVGVQNYLEEAAERLNSVVPVKFTISSRTDAGVHALSNAAHLDIQRRSGQPPFSPEVLTEALNTHLRHPAIRVLQAFRVPSHFHARYAATSRTYLYRLATGCPRPDHLSVFERNRCWPLRADCLDVAAMQEAAQHLLGTHDFSAFQSTGSPATSPVRTLRRASVSPEPSSPLVLPGESRGLRFWSLEFESQSFLYRQVRRMTAVLVAVGLGALTPAQVKMILESRDPLGRHQSRVAPAHGLFLKSVLYGDLGKRRWPKEVPAGSDQPFPRLSRQWGRGSRWQCCPSCWASRLPDREARAPGAGRLKDLELETSSPKAGGLEEVPRPRS</sequence>
<feature type="domain" description="Pseudouridine synthase I TruA alpha/beta" evidence="7">
    <location>
        <begin position="19"/>
        <end position="123"/>
    </location>
</feature>
<organism evidence="8 9">
    <name type="scientific">Sus scrofa</name>
    <name type="common">Pig</name>
    <dbReference type="NCBI Taxonomy" id="9823"/>
    <lineage>
        <taxon>Eukaryota</taxon>
        <taxon>Metazoa</taxon>
        <taxon>Chordata</taxon>
        <taxon>Craniata</taxon>
        <taxon>Vertebrata</taxon>
        <taxon>Euteleostomi</taxon>
        <taxon>Mammalia</taxon>
        <taxon>Eutheria</taxon>
        <taxon>Laurasiatheria</taxon>
        <taxon>Artiodactyla</taxon>
        <taxon>Suina</taxon>
        <taxon>Suidae</taxon>
        <taxon>Sus</taxon>
    </lineage>
</organism>
<dbReference type="CTD" id="126789"/>
<dbReference type="InterPro" id="IPR020095">
    <property type="entry name" value="PsdUridine_synth_TruA_C"/>
</dbReference>
<evidence type="ECO:0000259" key="7">
    <source>
        <dbReference type="Pfam" id="PF01416"/>
    </source>
</evidence>
<dbReference type="GO" id="GO:0160147">
    <property type="term" value="F:tRNA pseudouridine(38-40) synthase activity"/>
    <property type="evidence" value="ECO:0007669"/>
    <property type="project" value="UniProtKB-EC"/>
</dbReference>
<comment type="catalytic activity">
    <reaction evidence="4">
        <text>a uridine in tRNA = a pseudouridine in tRNA</text>
        <dbReference type="Rhea" id="RHEA:54572"/>
        <dbReference type="Rhea" id="RHEA-COMP:13339"/>
        <dbReference type="Rhea" id="RHEA-COMP:13934"/>
        <dbReference type="ChEBI" id="CHEBI:65314"/>
        <dbReference type="ChEBI" id="CHEBI:65315"/>
    </reaction>
</comment>
<dbReference type="GO" id="GO:0003723">
    <property type="term" value="F:RNA binding"/>
    <property type="evidence" value="ECO:0007669"/>
    <property type="project" value="InterPro"/>
</dbReference>
<evidence type="ECO:0000256" key="6">
    <source>
        <dbReference type="SAM" id="MobiDB-lite"/>
    </source>
</evidence>
<evidence type="ECO:0000256" key="2">
    <source>
        <dbReference type="ARBA" id="ARBA00022694"/>
    </source>
</evidence>
<dbReference type="HAMAP" id="MF_00171">
    <property type="entry name" value="TruA"/>
    <property type="match status" value="1"/>
</dbReference>
<gene>
    <name evidence="8" type="primary">PUSL1</name>
</gene>
<dbReference type="InterPro" id="IPR020097">
    <property type="entry name" value="PsdUridine_synth_TruA_a/b_dom"/>
</dbReference>
<dbReference type="GO" id="GO:0008033">
    <property type="term" value="P:tRNA processing"/>
    <property type="evidence" value="ECO:0007669"/>
    <property type="project" value="UniProtKB-KW"/>
</dbReference>